<evidence type="ECO:0000313" key="5">
    <source>
        <dbReference type="Proteomes" id="UP000295794"/>
    </source>
</evidence>
<name>A0A377Q9L7_9NEIS</name>
<accession>A0A377Q9L7</accession>
<protein>
    <submittedName>
        <fullName evidence="2">Uncharacterized protein</fullName>
    </submittedName>
</protein>
<keyword evidence="1" id="KW-0812">Transmembrane</keyword>
<sequence length="186" mass="20335">MSQTISIDFSPFKAWILCVVTLLLTVALNFAVQRGLGYDIFSITLWFIVPVGAVLLAFCAVSGFAVASLQSGRRANFLDLIFLMCVCFALQILVVAADYISLRLSGLIPPGVDITFYGYFFQNITAAEYVSHSSRFGTSAASPVGDFGWFLLVPRVASLLAIAKVTHKKFAASNGYELAQSYENYR</sequence>
<gene>
    <name evidence="3" type="ORF">EV682_12231</name>
    <name evidence="2" type="ORF">NCTC11159_03047</name>
</gene>
<evidence type="ECO:0000256" key="1">
    <source>
        <dbReference type="SAM" id="Phobius"/>
    </source>
</evidence>
<dbReference type="EMBL" id="UGHR01000001">
    <property type="protein sequence ID" value="STQ91964.1"/>
    <property type="molecule type" value="Genomic_DNA"/>
</dbReference>
<reference evidence="2 4" key="1">
    <citation type="submission" date="2018-06" db="EMBL/GenBank/DDBJ databases">
        <authorList>
            <consortium name="Pathogen Informatics"/>
            <person name="Doyle S."/>
        </authorList>
    </citation>
    <scope>NUCLEOTIDE SEQUENCE [LARGE SCALE GENOMIC DNA]</scope>
    <source>
        <strain evidence="2 4">NCTC11159</strain>
    </source>
</reference>
<dbReference type="EMBL" id="SMBT01000022">
    <property type="protein sequence ID" value="TCU81393.1"/>
    <property type="molecule type" value="Genomic_DNA"/>
</dbReference>
<proteinExistence type="predicted"/>
<feature type="transmembrane region" description="Helical" evidence="1">
    <location>
        <begin position="12"/>
        <end position="31"/>
    </location>
</feature>
<feature type="transmembrane region" description="Helical" evidence="1">
    <location>
        <begin position="77"/>
        <end position="100"/>
    </location>
</feature>
<evidence type="ECO:0000313" key="4">
    <source>
        <dbReference type="Proteomes" id="UP000255108"/>
    </source>
</evidence>
<reference evidence="3 5" key="2">
    <citation type="submission" date="2019-03" db="EMBL/GenBank/DDBJ databases">
        <title>Genomic Encyclopedia of Type Strains, Phase IV (KMG-IV): sequencing the most valuable type-strain genomes for metagenomic binning, comparative biology and taxonomic classification.</title>
        <authorList>
            <person name="Goeker M."/>
        </authorList>
    </citation>
    <scope>NUCLEOTIDE SEQUENCE [LARGE SCALE GENOMIC DNA]</scope>
    <source>
        <strain evidence="3 5">DSM 3764</strain>
    </source>
</reference>
<keyword evidence="1" id="KW-0472">Membrane</keyword>
<keyword evidence="1" id="KW-1133">Transmembrane helix</keyword>
<keyword evidence="5" id="KW-1185">Reference proteome</keyword>
<dbReference type="AlphaFoldDB" id="A0A377Q9L7"/>
<evidence type="ECO:0000313" key="3">
    <source>
        <dbReference type="EMBL" id="TCU81393.1"/>
    </source>
</evidence>
<dbReference type="Proteomes" id="UP000255108">
    <property type="component" value="Unassembled WGS sequence"/>
</dbReference>
<dbReference type="Proteomes" id="UP000295794">
    <property type="component" value="Unassembled WGS sequence"/>
</dbReference>
<evidence type="ECO:0000313" key="2">
    <source>
        <dbReference type="EMBL" id="STQ91964.1"/>
    </source>
</evidence>
<dbReference type="RefSeq" id="WP_115228150.1">
    <property type="nucleotide sequence ID" value="NZ_CAWOLO010000022.1"/>
</dbReference>
<feature type="transmembrane region" description="Helical" evidence="1">
    <location>
        <begin position="43"/>
        <end position="65"/>
    </location>
</feature>
<organism evidence="2 4">
    <name type="scientific">Iodobacter fluviatilis</name>
    <dbReference type="NCBI Taxonomy" id="537"/>
    <lineage>
        <taxon>Bacteria</taxon>
        <taxon>Pseudomonadati</taxon>
        <taxon>Pseudomonadota</taxon>
        <taxon>Betaproteobacteria</taxon>
        <taxon>Neisseriales</taxon>
        <taxon>Chitinibacteraceae</taxon>
        <taxon>Iodobacter</taxon>
    </lineage>
</organism>